<dbReference type="RefSeq" id="WP_012529491.1">
    <property type="nucleotide sequence ID" value="NC_011146.1"/>
</dbReference>
<evidence type="ECO:0000259" key="3">
    <source>
        <dbReference type="Pfam" id="PF00263"/>
    </source>
</evidence>
<keyword evidence="7" id="KW-1185">Reference proteome</keyword>
<sequence>MRCIPSKPCLAFLLFCLGLLVEAATATAGVPTTVIVNRGVVLNLKNPARYVNITDKDVIDVPDPLRRNQLLINGKKIGSTNLIVWEENNDKPTFFDVRVVGDREAIESQIRDYAPKDDISVQYAQDTVILSGKVANEMTGKKAEEIAKAYSAKVLNHITVDEPQQVLLQVKVAQVDRTSLKRLGLSAIVKGRTAEGFTNLVGAPSGTSRNTESTPTRFTSTEGNGIVGNIPGIGGFDPLNAFNVGVSYFPAGIGAVLQALSSKGLAKILAEPNLLVKSGEEGNFLAGSRIPYSVLISTGGASTSSIVFETVGVKLKFKPQVLQNGLINLKIDPAEVSSIAGTLAVNGYPIIDTRDVRTDVELRDGESLVLAGLLQEEQIKNMSKIPLLGDIPILGALFRSSQKDIREKDLVFFITPKIVKPTPAGVATKLPTDAVTPEEEKGYDWIPRGGK</sequence>
<dbReference type="InterPro" id="IPR004845">
    <property type="entry name" value="T2SS_GspD_CS"/>
</dbReference>
<reference evidence="6 7" key="1">
    <citation type="submission" date="2008-07" db="EMBL/GenBank/DDBJ databases">
        <title>Complete sequence of Geobacter bemidjiensis BEM.</title>
        <authorList>
            <consortium name="US DOE Joint Genome Institute"/>
            <person name="Lucas S."/>
            <person name="Copeland A."/>
            <person name="Lapidus A."/>
            <person name="Glavina del Rio T."/>
            <person name="Dalin E."/>
            <person name="Tice H."/>
            <person name="Bruce D."/>
            <person name="Goodwin L."/>
            <person name="Pitluck S."/>
            <person name="Kiss H."/>
            <person name="Brettin T."/>
            <person name="Detter J.C."/>
            <person name="Han C."/>
            <person name="Kuske C.R."/>
            <person name="Schmutz J."/>
            <person name="Larimer F."/>
            <person name="Land M."/>
            <person name="Hauser L."/>
            <person name="Kyrpides N."/>
            <person name="Lykidis A."/>
            <person name="Lovley D."/>
            <person name="Richardson P."/>
        </authorList>
    </citation>
    <scope>NUCLEOTIDE SEQUENCE [LARGE SCALE GENOMIC DNA]</scope>
    <source>
        <strain evidence="7">ATCC BAA-1014 / DSM 16622 / JCM 12645 / Bem</strain>
    </source>
</reference>
<dbReference type="InterPro" id="IPR050810">
    <property type="entry name" value="Bact_Secretion_Sys_Channel"/>
</dbReference>
<feature type="signal peptide" evidence="2">
    <location>
        <begin position="1"/>
        <end position="28"/>
    </location>
</feature>
<dbReference type="GO" id="GO:0015627">
    <property type="term" value="C:type II protein secretion system complex"/>
    <property type="evidence" value="ECO:0007669"/>
    <property type="project" value="TreeGrafter"/>
</dbReference>
<feature type="chain" id="PRO_5002832514" evidence="2">
    <location>
        <begin position="29"/>
        <end position="451"/>
    </location>
</feature>
<comment type="similarity">
    <text evidence="1">Belongs to the bacterial secretin family.</text>
</comment>
<dbReference type="EMBL" id="CP001124">
    <property type="protein sequence ID" value="ACH38077.1"/>
    <property type="molecule type" value="Genomic_DNA"/>
</dbReference>
<dbReference type="InterPro" id="IPR032789">
    <property type="entry name" value="T2SS-T3SS_pil_N"/>
</dbReference>
<feature type="domain" description="Pilus formation protein N-terminal" evidence="5">
    <location>
        <begin position="33"/>
        <end position="99"/>
    </location>
</feature>
<evidence type="ECO:0000259" key="5">
    <source>
        <dbReference type="Pfam" id="PF13629"/>
    </source>
</evidence>
<dbReference type="Pfam" id="PF00263">
    <property type="entry name" value="Secretin"/>
    <property type="match status" value="1"/>
</dbReference>
<dbReference type="HOGENOM" id="CLU_017952_0_0_7"/>
<dbReference type="InterPro" id="IPR001775">
    <property type="entry name" value="GspD/PilQ"/>
</dbReference>
<dbReference type="KEGG" id="gbm:Gbem_1057"/>
<keyword evidence="2" id="KW-0732">Signal</keyword>
<dbReference type="Pfam" id="PF04972">
    <property type="entry name" value="BON"/>
    <property type="match status" value="1"/>
</dbReference>
<dbReference type="PANTHER" id="PTHR30332">
    <property type="entry name" value="PROBABLE GENERAL SECRETION PATHWAY PROTEIN D"/>
    <property type="match status" value="1"/>
</dbReference>
<feature type="domain" description="Type II/III secretion system secretin-like" evidence="3">
    <location>
        <begin position="259"/>
        <end position="420"/>
    </location>
</feature>
<dbReference type="PANTHER" id="PTHR30332:SF17">
    <property type="entry name" value="TYPE IV PILIATION SYSTEM PROTEIN DR_0774-RELATED"/>
    <property type="match status" value="1"/>
</dbReference>
<name>B5EGL2_CITBB</name>
<dbReference type="OrthoDB" id="9775455at2"/>
<accession>B5EGL2</accession>
<evidence type="ECO:0000256" key="1">
    <source>
        <dbReference type="RuleBase" id="RU004003"/>
    </source>
</evidence>
<proteinExistence type="inferred from homology"/>
<dbReference type="PRINTS" id="PR00811">
    <property type="entry name" value="BCTERIALGSPD"/>
</dbReference>
<evidence type="ECO:0000256" key="2">
    <source>
        <dbReference type="SAM" id="SignalP"/>
    </source>
</evidence>
<dbReference type="GO" id="GO:0009306">
    <property type="term" value="P:protein secretion"/>
    <property type="evidence" value="ECO:0007669"/>
    <property type="project" value="InterPro"/>
</dbReference>
<dbReference type="eggNOG" id="COG4964">
    <property type="taxonomic scope" value="Bacteria"/>
</dbReference>
<evidence type="ECO:0000313" key="7">
    <source>
        <dbReference type="Proteomes" id="UP000008825"/>
    </source>
</evidence>
<dbReference type="STRING" id="404380.Gbem_1057"/>
<organism evidence="6 7">
    <name type="scientific">Citrifermentans bemidjiense (strain ATCC BAA-1014 / DSM 16622 / JCM 12645 / Bem)</name>
    <name type="common">Geobacter bemidjiensis</name>
    <dbReference type="NCBI Taxonomy" id="404380"/>
    <lineage>
        <taxon>Bacteria</taxon>
        <taxon>Pseudomonadati</taxon>
        <taxon>Thermodesulfobacteriota</taxon>
        <taxon>Desulfuromonadia</taxon>
        <taxon>Geobacterales</taxon>
        <taxon>Geobacteraceae</taxon>
        <taxon>Citrifermentans</taxon>
    </lineage>
</organism>
<dbReference type="PRINTS" id="PR01032">
    <property type="entry name" value="PHAGEIV"/>
</dbReference>
<feature type="domain" description="BON" evidence="4">
    <location>
        <begin position="104"/>
        <end position="161"/>
    </location>
</feature>
<dbReference type="PROSITE" id="PS00875">
    <property type="entry name" value="T2SP_D"/>
    <property type="match status" value="1"/>
</dbReference>
<dbReference type="AlphaFoldDB" id="B5EGL2"/>
<protein>
    <submittedName>
        <fullName evidence="6">Flp pilus secretin RcpA</fullName>
    </submittedName>
</protein>
<dbReference type="InterPro" id="IPR004846">
    <property type="entry name" value="T2SS/T3SS_dom"/>
</dbReference>
<dbReference type="Proteomes" id="UP000008825">
    <property type="component" value="Chromosome"/>
</dbReference>
<dbReference type="InterPro" id="IPR007055">
    <property type="entry name" value="BON_dom"/>
</dbReference>
<dbReference type="Pfam" id="PF13629">
    <property type="entry name" value="T2SS-T3SS_pil_N"/>
    <property type="match status" value="1"/>
</dbReference>
<gene>
    <name evidence="6" type="primary">rcpA-1</name>
    <name evidence="6" type="ordered locus">Gbem_1057</name>
</gene>
<evidence type="ECO:0000259" key="4">
    <source>
        <dbReference type="Pfam" id="PF04972"/>
    </source>
</evidence>
<evidence type="ECO:0000313" key="6">
    <source>
        <dbReference type="EMBL" id="ACH38077.1"/>
    </source>
</evidence>
<reference evidence="6 7" key="2">
    <citation type="journal article" date="2010" name="BMC Genomics">
        <title>The genome of Geobacter bemidjiensis, exemplar for the subsurface clade of Geobacter species that predominate in Fe(III)-reducing subsurface environments.</title>
        <authorList>
            <person name="Aklujkar M."/>
            <person name="Young N.D."/>
            <person name="Holmes D."/>
            <person name="Chavan M."/>
            <person name="Risso C."/>
            <person name="Kiss H.E."/>
            <person name="Han C.S."/>
            <person name="Land M.L."/>
            <person name="Lovley D.R."/>
        </authorList>
    </citation>
    <scope>NUCLEOTIDE SEQUENCE [LARGE SCALE GENOMIC DNA]</scope>
    <source>
        <strain evidence="7">ATCC BAA-1014 / DSM 16622 / JCM 12645 / Bem</strain>
    </source>
</reference>